<dbReference type="InterPro" id="IPR001516">
    <property type="entry name" value="Proton_antipo_N"/>
</dbReference>
<evidence type="ECO:0000259" key="9">
    <source>
        <dbReference type="Pfam" id="PF00662"/>
    </source>
</evidence>
<feature type="transmembrane region" description="Helical" evidence="7">
    <location>
        <begin position="117"/>
        <end position="137"/>
    </location>
</feature>
<evidence type="ECO:0000313" key="11">
    <source>
        <dbReference type="Proteomes" id="UP000647836"/>
    </source>
</evidence>
<keyword evidence="11" id="KW-1185">Reference proteome</keyword>
<keyword evidence="4 7" id="KW-0472">Membrane</keyword>
<dbReference type="EMBL" id="JADEXF010000089">
    <property type="protein sequence ID" value="MBE9104192.1"/>
    <property type="molecule type" value="Genomic_DNA"/>
</dbReference>
<dbReference type="Pfam" id="PF00361">
    <property type="entry name" value="Proton_antipo_M"/>
    <property type="match status" value="1"/>
</dbReference>
<proteinExistence type="predicted"/>
<feature type="transmembrane region" description="Helical" evidence="7">
    <location>
        <begin position="413"/>
        <end position="431"/>
    </location>
</feature>
<feature type="transmembrane region" description="Helical" evidence="7">
    <location>
        <begin position="143"/>
        <end position="165"/>
    </location>
</feature>
<evidence type="ECO:0000256" key="1">
    <source>
        <dbReference type="ARBA" id="ARBA00004127"/>
    </source>
</evidence>
<feature type="transmembrane region" description="Helical" evidence="7">
    <location>
        <begin position="452"/>
        <end position="470"/>
    </location>
</feature>
<evidence type="ECO:0000259" key="8">
    <source>
        <dbReference type="Pfam" id="PF00361"/>
    </source>
</evidence>
<evidence type="ECO:0000256" key="6">
    <source>
        <dbReference type="RuleBase" id="RU000320"/>
    </source>
</evidence>
<feature type="transmembrane region" description="Helical" evidence="7">
    <location>
        <begin position="377"/>
        <end position="401"/>
    </location>
</feature>
<feature type="transmembrane region" description="Helical" evidence="7">
    <location>
        <begin position="590"/>
        <end position="608"/>
    </location>
</feature>
<protein>
    <submittedName>
        <fullName evidence="10">NAD(P)H-quinone oxidoreductase subunit F</fullName>
    </submittedName>
</protein>
<gene>
    <name evidence="10" type="ORF">IQ229_04325</name>
</gene>
<feature type="domain" description="NADH:quinone oxidoreductase/Mrp antiporter transmembrane" evidence="8">
    <location>
        <begin position="139"/>
        <end position="420"/>
    </location>
</feature>
<feature type="transmembrane region" description="Helical" evidence="7">
    <location>
        <begin position="318"/>
        <end position="345"/>
    </location>
</feature>
<evidence type="ECO:0000256" key="4">
    <source>
        <dbReference type="ARBA" id="ARBA00023136"/>
    </source>
</evidence>
<comment type="subcellular location">
    <subcellularLocation>
        <location evidence="1">Endomembrane system</location>
        <topology evidence="1">Multi-pass membrane protein</topology>
    </subcellularLocation>
    <subcellularLocation>
        <location evidence="6">Membrane</location>
        <topology evidence="6">Multi-pass membrane protein</topology>
    </subcellularLocation>
</comment>
<comment type="function">
    <text evidence="5">NDH-1 shuttles electrons from NAD(P)H, via FMN and iron-sulfur (Fe-S) centers, to quinones in the respiratory chain. The immediate electron acceptor for the enzyme in this species is believed to be plastoquinone. Couples the redox reaction to proton translocation (for every two electrons transferred, four hydrogen ions are translocated across the cytoplasmic membrane), and thus conserves the redox energy in a proton gradient.</text>
</comment>
<organism evidence="10 11">
    <name type="scientific">Nostoc cf. edaphicum LEGE 07299</name>
    <dbReference type="NCBI Taxonomy" id="2777974"/>
    <lineage>
        <taxon>Bacteria</taxon>
        <taxon>Bacillati</taxon>
        <taxon>Cyanobacteriota</taxon>
        <taxon>Cyanophyceae</taxon>
        <taxon>Nostocales</taxon>
        <taxon>Nostocaceae</taxon>
        <taxon>Nostoc</taxon>
    </lineage>
</organism>
<feature type="transmembrane region" description="Helical" evidence="7">
    <location>
        <begin position="490"/>
        <end position="510"/>
    </location>
</feature>
<dbReference type="Proteomes" id="UP000647836">
    <property type="component" value="Unassembled WGS sequence"/>
</dbReference>
<dbReference type="InterPro" id="IPR010217">
    <property type="entry name" value="NU5C2"/>
</dbReference>
<reference evidence="10 11" key="1">
    <citation type="submission" date="2020-10" db="EMBL/GenBank/DDBJ databases">
        <authorList>
            <person name="Castelo-Branco R."/>
            <person name="Eusebio N."/>
            <person name="Adriana R."/>
            <person name="Vieira A."/>
            <person name="Brugerolle De Fraissinette N."/>
            <person name="Rezende De Castro R."/>
            <person name="Schneider M.P."/>
            <person name="Vasconcelos V."/>
            <person name="Leao P.N."/>
        </authorList>
    </citation>
    <scope>NUCLEOTIDE SEQUENCE [LARGE SCALE GENOMIC DNA]</scope>
    <source>
        <strain evidence="10 11">LEGE 07299</strain>
    </source>
</reference>
<feature type="transmembrane region" description="Helical" evidence="7">
    <location>
        <begin position="282"/>
        <end position="306"/>
    </location>
</feature>
<feature type="transmembrane region" description="Helical" evidence="7">
    <location>
        <begin position="82"/>
        <end position="105"/>
    </location>
</feature>
<feature type="transmembrane region" description="Helical" evidence="7">
    <location>
        <begin position="12"/>
        <end position="31"/>
    </location>
</feature>
<evidence type="ECO:0000313" key="10">
    <source>
        <dbReference type="EMBL" id="MBE9104192.1"/>
    </source>
</evidence>
<feature type="transmembrane region" description="Helical" evidence="7">
    <location>
        <begin position="185"/>
        <end position="203"/>
    </location>
</feature>
<dbReference type="RefSeq" id="WP_194041599.1">
    <property type="nucleotide sequence ID" value="NZ_JADEXF010000089.1"/>
</dbReference>
<accession>A0ABR9TWJ0</accession>
<dbReference type="Pfam" id="PF00662">
    <property type="entry name" value="Proton_antipo_N"/>
    <property type="match status" value="1"/>
</dbReference>
<sequence length="632" mass="68849">MTDFFIQTTWLIPFYGLLGAVLTLPWSTGIIRRTGPRPAAYFNLLMTVGAYLHGLFVFSILWDQAPQTLSFNWFQVADFNFSFTWEISSVSLGAMELITGLSLLTQMFALGYMEKDFALARFFGLMGFFEGAMSGLVISGSLLLTYCFLELLTLSTYLLVGFWYAQPLVIKAARDAFLTKRVGDILLLIGVVALSNFAGSTNFSDLYQWAASANLSPIAATLLCLVLLAGPVGKCAQFPLHLWLDEAMEAPSPASGLRNSLVVSCGAYVLIKLQPILAISPVALATLVTIGAVTAIGSSLVSLAQIDIKRALSHSTSAYMGLVFIAVGMGQINLALMMILAHVIAKALLFMSISSVIATTNTQDLTEMGGLGKTMPITAGAFLIGTVALIGLFPFGGFWAMQDGINYFLADSSWLVGLLLLVNGLTALNLTRIFRIVFLGSSQLKTRCAPEVGWQLGLPMVIMAITTLSVPGMLRSLNVLPAWSSVNQQGIILLILSSLLGCIIGSAIKIQRNWLNPTNKTVRFVSNLLAYDFYIEQVYQYSVVFVVAQFSKFTAWFDRYILDSSVNFVGLATIWSGQGMKYSASGRSQLYLLTILLGVSLLSIIVSWEPLQFLDFSSFFNNRSVMQAEILP</sequence>
<dbReference type="PANTHER" id="PTHR42829:SF2">
    <property type="entry name" value="NADH-UBIQUINONE OXIDOREDUCTASE CHAIN 5"/>
    <property type="match status" value="1"/>
</dbReference>
<dbReference type="Gene3D" id="1.20.5.2700">
    <property type="match status" value="1"/>
</dbReference>
<dbReference type="InterPro" id="IPR001750">
    <property type="entry name" value="ND/Mrp_TM"/>
</dbReference>
<evidence type="ECO:0000256" key="7">
    <source>
        <dbReference type="SAM" id="Phobius"/>
    </source>
</evidence>
<evidence type="ECO:0000256" key="5">
    <source>
        <dbReference type="ARBA" id="ARBA00025624"/>
    </source>
</evidence>
<evidence type="ECO:0000256" key="3">
    <source>
        <dbReference type="ARBA" id="ARBA00022989"/>
    </source>
</evidence>
<comment type="caution">
    <text evidence="10">The sequence shown here is derived from an EMBL/GenBank/DDBJ whole genome shotgun (WGS) entry which is preliminary data.</text>
</comment>
<dbReference type="PANTHER" id="PTHR42829">
    <property type="entry name" value="NADH-UBIQUINONE OXIDOREDUCTASE CHAIN 5"/>
    <property type="match status" value="1"/>
</dbReference>
<feature type="transmembrane region" description="Helical" evidence="7">
    <location>
        <begin position="40"/>
        <end position="62"/>
    </location>
</feature>
<evidence type="ECO:0000256" key="2">
    <source>
        <dbReference type="ARBA" id="ARBA00022692"/>
    </source>
</evidence>
<dbReference type="NCBIfam" id="NF005633">
    <property type="entry name" value="PRK07390.1"/>
    <property type="match status" value="1"/>
</dbReference>
<keyword evidence="3 7" id="KW-1133">Transmembrane helix</keyword>
<dbReference type="NCBIfam" id="TIGR01960">
    <property type="entry name" value="ndhF3_CO2"/>
    <property type="match status" value="1"/>
</dbReference>
<feature type="domain" description="NADH-Ubiquinone oxidoreductase (complex I) chain 5 N-terminal" evidence="9">
    <location>
        <begin position="73"/>
        <end position="123"/>
    </location>
</feature>
<dbReference type="InterPro" id="IPR003945">
    <property type="entry name" value="NU5C-like"/>
</dbReference>
<name>A0ABR9TWJ0_9NOSO</name>
<dbReference type="PRINTS" id="PR01434">
    <property type="entry name" value="NADHDHGNASE5"/>
</dbReference>
<keyword evidence="2 6" id="KW-0812">Transmembrane</keyword>